<keyword evidence="3" id="KW-1185">Reference proteome</keyword>
<accession>A0ABU5N732</accession>
<keyword evidence="1" id="KW-1133">Transmembrane helix</keyword>
<evidence type="ECO:0000256" key="1">
    <source>
        <dbReference type="SAM" id="Phobius"/>
    </source>
</evidence>
<proteinExistence type="predicted"/>
<protein>
    <recommendedName>
        <fullName evidence="4">Cardiolipin synthase N-terminal domain-containing protein</fullName>
    </recommendedName>
</protein>
<keyword evidence="1" id="KW-0812">Transmembrane</keyword>
<organism evidence="2 3">
    <name type="scientific">Microbacterium aquimaris</name>
    <dbReference type="NCBI Taxonomy" id="459816"/>
    <lineage>
        <taxon>Bacteria</taxon>
        <taxon>Bacillati</taxon>
        <taxon>Actinomycetota</taxon>
        <taxon>Actinomycetes</taxon>
        <taxon>Micrococcales</taxon>
        <taxon>Microbacteriaceae</taxon>
        <taxon>Microbacterium</taxon>
    </lineage>
</organism>
<keyword evidence="1" id="KW-0472">Membrane</keyword>
<gene>
    <name evidence="2" type="ORF">R2Q92_08500</name>
</gene>
<evidence type="ECO:0008006" key="4">
    <source>
        <dbReference type="Google" id="ProtNLM"/>
    </source>
</evidence>
<evidence type="ECO:0000313" key="3">
    <source>
        <dbReference type="Proteomes" id="UP001291912"/>
    </source>
</evidence>
<name>A0ABU5N732_9MICO</name>
<comment type="caution">
    <text evidence="2">The sequence shown here is derived from an EMBL/GenBank/DDBJ whole genome shotgun (WGS) entry which is preliminary data.</text>
</comment>
<dbReference type="EMBL" id="JAWJYN010000002">
    <property type="protein sequence ID" value="MDZ8161881.1"/>
    <property type="molecule type" value="Genomic_DNA"/>
</dbReference>
<evidence type="ECO:0000313" key="2">
    <source>
        <dbReference type="EMBL" id="MDZ8161881.1"/>
    </source>
</evidence>
<dbReference type="RefSeq" id="WP_206697361.1">
    <property type="nucleotide sequence ID" value="NZ_BAAAPT010000002.1"/>
</dbReference>
<dbReference type="Proteomes" id="UP001291912">
    <property type="component" value="Unassembled WGS sequence"/>
</dbReference>
<feature type="transmembrane region" description="Helical" evidence="1">
    <location>
        <begin position="30"/>
        <end position="50"/>
    </location>
</feature>
<sequence>MIGMFSAALDLVYTAPIAQGSSDSGGGEVWMLLFGPLVGGALYGVLYRYYRNTDKSHSFEKETRIESQPVTGGDVKVDSVRGTQRSLVQGHNVRDYRERVRRV</sequence>
<reference evidence="2 3" key="1">
    <citation type="submission" date="2023-10" db="EMBL/GenBank/DDBJ databases">
        <title>Microbacterium xanthum sp. nov., isolated from seaweed.</title>
        <authorList>
            <person name="Lee S.D."/>
        </authorList>
    </citation>
    <scope>NUCLEOTIDE SEQUENCE [LARGE SCALE GENOMIC DNA]</scope>
    <source>
        <strain evidence="2 3">KCTC 19124</strain>
    </source>
</reference>